<keyword evidence="1" id="KW-0472">Membrane</keyword>
<organism evidence="2 4">
    <name type="scientific">Rotaria sordida</name>
    <dbReference type="NCBI Taxonomy" id="392033"/>
    <lineage>
        <taxon>Eukaryota</taxon>
        <taxon>Metazoa</taxon>
        <taxon>Spiralia</taxon>
        <taxon>Gnathifera</taxon>
        <taxon>Rotifera</taxon>
        <taxon>Eurotatoria</taxon>
        <taxon>Bdelloidea</taxon>
        <taxon>Philodinida</taxon>
        <taxon>Philodinidae</taxon>
        <taxon>Rotaria</taxon>
    </lineage>
</organism>
<dbReference type="Proteomes" id="UP000663870">
    <property type="component" value="Unassembled WGS sequence"/>
</dbReference>
<accession>A0A813R9G4</accession>
<gene>
    <name evidence="3" type="ORF">JXQ802_LOCUS10643</name>
    <name evidence="2" type="ORF">PYM288_LOCUS3452</name>
</gene>
<feature type="transmembrane region" description="Helical" evidence="1">
    <location>
        <begin position="208"/>
        <end position="233"/>
    </location>
</feature>
<dbReference type="EMBL" id="CAJNOH010000027">
    <property type="protein sequence ID" value="CAF0777776.1"/>
    <property type="molecule type" value="Genomic_DNA"/>
</dbReference>
<keyword evidence="5" id="KW-1185">Reference proteome</keyword>
<sequence>MNTLMDTNSENKPNILRKKPSFRQDGSYRIFHITKKNKDESDDEDNLHINNEQIINTENHIKTRYQKRSLKTSNRNGTERWKRKSTKNKRLLFLSKASCESTSNEVMDSSLSNQLINNSVQSIISGDITSKQFVTNNQQSDKQNDIDELSQSDTLIEAVNEHVAHDDAALDNLLARADKLEITVKQQDFNKIQPMSLSYIHRRRKRCIIGFSTVLVAFIIIIIIIISAVVLTLKHRAHAS</sequence>
<comment type="caution">
    <text evidence="2">The sequence shown here is derived from an EMBL/GenBank/DDBJ whole genome shotgun (WGS) entry which is preliminary data.</text>
</comment>
<reference evidence="2" key="1">
    <citation type="submission" date="2021-02" db="EMBL/GenBank/DDBJ databases">
        <authorList>
            <person name="Nowell W R."/>
        </authorList>
    </citation>
    <scope>NUCLEOTIDE SEQUENCE</scope>
</reference>
<dbReference type="Proteomes" id="UP000663854">
    <property type="component" value="Unassembled WGS sequence"/>
</dbReference>
<keyword evidence="1" id="KW-1133">Transmembrane helix</keyword>
<evidence type="ECO:0000256" key="1">
    <source>
        <dbReference type="SAM" id="Phobius"/>
    </source>
</evidence>
<keyword evidence="1" id="KW-0812">Transmembrane</keyword>
<evidence type="ECO:0000313" key="3">
    <source>
        <dbReference type="EMBL" id="CAF0931069.1"/>
    </source>
</evidence>
<proteinExistence type="predicted"/>
<name>A0A813R9G4_9BILA</name>
<dbReference type="AlphaFoldDB" id="A0A813R9G4"/>
<evidence type="ECO:0000313" key="5">
    <source>
        <dbReference type="Proteomes" id="UP000663870"/>
    </source>
</evidence>
<evidence type="ECO:0000313" key="4">
    <source>
        <dbReference type="Proteomes" id="UP000663854"/>
    </source>
</evidence>
<dbReference type="EMBL" id="CAJNOL010000205">
    <property type="protein sequence ID" value="CAF0931069.1"/>
    <property type="molecule type" value="Genomic_DNA"/>
</dbReference>
<protein>
    <submittedName>
        <fullName evidence="2">Uncharacterized protein</fullName>
    </submittedName>
</protein>
<evidence type="ECO:0000313" key="2">
    <source>
        <dbReference type="EMBL" id="CAF0777776.1"/>
    </source>
</evidence>